<dbReference type="HOGENOM" id="CLU_2593329_0_0_1"/>
<dbReference type="PANTHER" id="PTHR12346">
    <property type="entry name" value="SIN3B-RELATED"/>
    <property type="match status" value="1"/>
</dbReference>
<dbReference type="SUPFAM" id="SSF47762">
    <property type="entry name" value="PAH2 domain"/>
    <property type="match status" value="1"/>
</dbReference>
<dbReference type="GO" id="GO:0005634">
    <property type="term" value="C:nucleus"/>
    <property type="evidence" value="ECO:0007669"/>
    <property type="project" value="UniProtKB-SubCell"/>
</dbReference>
<evidence type="ECO:0000313" key="6">
    <source>
        <dbReference type="EnsemblPlants" id="AES62063"/>
    </source>
</evidence>
<proteinExistence type="predicted"/>
<dbReference type="Gene3D" id="1.20.1160.11">
    <property type="entry name" value="Paired amphipathic helix"/>
    <property type="match status" value="1"/>
</dbReference>
<evidence type="ECO:0000313" key="7">
    <source>
        <dbReference type="Proteomes" id="UP000002051"/>
    </source>
</evidence>
<evidence type="ECO:0000256" key="1">
    <source>
        <dbReference type="ARBA" id="ARBA00004123"/>
    </source>
</evidence>
<reference evidence="5 7" key="2">
    <citation type="journal article" date="2014" name="BMC Genomics">
        <title>An improved genome release (version Mt4.0) for the model legume Medicago truncatula.</title>
        <authorList>
            <person name="Tang H."/>
            <person name="Krishnakumar V."/>
            <person name="Bidwell S."/>
            <person name="Rosen B."/>
            <person name="Chan A."/>
            <person name="Zhou S."/>
            <person name="Gentzbittel L."/>
            <person name="Childs K.L."/>
            <person name="Yandell M."/>
            <person name="Gundlach H."/>
            <person name="Mayer K.F."/>
            <person name="Schwartz D.C."/>
            <person name="Town C.D."/>
        </authorList>
    </citation>
    <scope>GENOME REANNOTATION</scope>
    <source>
        <strain evidence="6 7">cv. Jemalong A17</strain>
    </source>
</reference>
<dbReference type="EMBL" id="CM001217">
    <property type="protein sequence ID" value="AES62063.1"/>
    <property type="molecule type" value="Genomic_DNA"/>
</dbReference>
<comment type="subcellular location">
    <subcellularLocation>
        <location evidence="1 4">Nucleus</location>
    </subcellularLocation>
</comment>
<keyword evidence="2" id="KW-0678">Repressor</keyword>
<dbReference type="GO" id="GO:0003714">
    <property type="term" value="F:transcription corepressor activity"/>
    <property type="evidence" value="ECO:0007669"/>
    <property type="project" value="InterPro"/>
</dbReference>
<dbReference type="PaxDb" id="3880-AES62063"/>
<reference evidence="6" key="3">
    <citation type="submission" date="2015-04" db="UniProtKB">
        <authorList>
            <consortium name="EnsemblPlants"/>
        </authorList>
    </citation>
    <scope>IDENTIFICATION</scope>
    <source>
        <strain evidence="6">cv. Jemalong A17</strain>
    </source>
</reference>
<name>G7I482_MEDTR</name>
<dbReference type="PANTHER" id="PTHR12346:SF0">
    <property type="entry name" value="SIN3A, ISOFORM G"/>
    <property type="match status" value="1"/>
</dbReference>
<gene>
    <name evidence="5" type="ordered locus">MTR_1g093310</name>
</gene>
<evidence type="ECO:0000313" key="5">
    <source>
        <dbReference type="EMBL" id="AES62063.1"/>
    </source>
</evidence>
<accession>G7I482</accession>
<organism evidence="5 7">
    <name type="scientific">Medicago truncatula</name>
    <name type="common">Barrel medic</name>
    <name type="synonym">Medicago tribuloides</name>
    <dbReference type="NCBI Taxonomy" id="3880"/>
    <lineage>
        <taxon>Eukaryota</taxon>
        <taxon>Viridiplantae</taxon>
        <taxon>Streptophyta</taxon>
        <taxon>Embryophyta</taxon>
        <taxon>Tracheophyta</taxon>
        <taxon>Spermatophyta</taxon>
        <taxon>Magnoliopsida</taxon>
        <taxon>eudicotyledons</taxon>
        <taxon>Gunneridae</taxon>
        <taxon>Pentapetalae</taxon>
        <taxon>rosids</taxon>
        <taxon>fabids</taxon>
        <taxon>Fabales</taxon>
        <taxon>Fabaceae</taxon>
        <taxon>Papilionoideae</taxon>
        <taxon>50 kb inversion clade</taxon>
        <taxon>NPAAA clade</taxon>
        <taxon>Hologalegina</taxon>
        <taxon>IRL clade</taxon>
        <taxon>Trifolieae</taxon>
        <taxon>Medicago</taxon>
    </lineage>
</organism>
<dbReference type="Pfam" id="PF02671">
    <property type="entry name" value="PAH"/>
    <property type="match status" value="1"/>
</dbReference>
<dbReference type="Proteomes" id="UP000002051">
    <property type="component" value="Unassembled WGS sequence"/>
</dbReference>
<dbReference type="eggNOG" id="KOG4204">
    <property type="taxonomic scope" value="Eukaryota"/>
</dbReference>
<dbReference type="InterPro" id="IPR039774">
    <property type="entry name" value="Sin3-like"/>
</dbReference>
<evidence type="ECO:0000256" key="3">
    <source>
        <dbReference type="ARBA" id="ARBA00023242"/>
    </source>
</evidence>
<evidence type="ECO:0000256" key="4">
    <source>
        <dbReference type="PROSITE-ProRule" id="PRU00810"/>
    </source>
</evidence>
<protein>
    <submittedName>
        <fullName evidence="5">Paired amphipathic helix SIN3-like protein, putative</fullName>
    </submittedName>
</protein>
<keyword evidence="7" id="KW-1185">Reference proteome</keyword>
<sequence length="80" mass="9444">MKLSTNHDDRLAYLAEVKVAFQHNIMKYDQFLNVLMSFKDQRIDIRGVVTAGHTYLILGFNTFLRKEHQITLPFQLEMND</sequence>
<dbReference type="PROSITE" id="PS51477">
    <property type="entry name" value="PAH"/>
    <property type="match status" value="1"/>
</dbReference>
<dbReference type="STRING" id="3880.G7I482"/>
<dbReference type="EnsemblPlants" id="AES62063">
    <property type="protein sequence ID" value="AES62063"/>
    <property type="gene ID" value="MTR_1g093310"/>
</dbReference>
<dbReference type="InterPro" id="IPR003822">
    <property type="entry name" value="PAH"/>
</dbReference>
<keyword evidence="3 4" id="KW-0539">Nucleus</keyword>
<reference evidence="5 7" key="1">
    <citation type="journal article" date="2011" name="Nature">
        <title>The Medicago genome provides insight into the evolution of rhizobial symbioses.</title>
        <authorList>
            <person name="Young N.D."/>
            <person name="Debelle F."/>
            <person name="Oldroyd G.E."/>
            <person name="Geurts R."/>
            <person name="Cannon S.B."/>
            <person name="Udvardi M.K."/>
            <person name="Benedito V.A."/>
            <person name="Mayer K.F."/>
            <person name="Gouzy J."/>
            <person name="Schoof H."/>
            <person name="Van de Peer Y."/>
            <person name="Proost S."/>
            <person name="Cook D.R."/>
            <person name="Meyers B.C."/>
            <person name="Spannagl M."/>
            <person name="Cheung F."/>
            <person name="De Mita S."/>
            <person name="Krishnakumar V."/>
            <person name="Gundlach H."/>
            <person name="Zhou S."/>
            <person name="Mudge J."/>
            <person name="Bharti A.K."/>
            <person name="Murray J.D."/>
            <person name="Naoumkina M.A."/>
            <person name="Rosen B."/>
            <person name="Silverstein K.A."/>
            <person name="Tang H."/>
            <person name="Rombauts S."/>
            <person name="Zhao P.X."/>
            <person name="Zhou P."/>
            <person name="Barbe V."/>
            <person name="Bardou P."/>
            <person name="Bechner M."/>
            <person name="Bellec A."/>
            <person name="Berger A."/>
            <person name="Berges H."/>
            <person name="Bidwell S."/>
            <person name="Bisseling T."/>
            <person name="Choisne N."/>
            <person name="Couloux A."/>
            <person name="Denny R."/>
            <person name="Deshpande S."/>
            <person name="Dai X."/>
            <person name="Doyle J.J."/>
            <person name="Dudez A.M."/>
            <person name="Farmer A.D."/>
            <person name="Fouteau S."/>
            <person name="Franken C."/>
            <person name="Gibelin C."/>
            <person name="Gish J."/>
            <person name="Goldstein S."/>
            <person name="Gonzalez A.J."/>
            <person name="Green P.J."/>
            <person name="Hallab A."/>
            <person name="Hartog M."/>
            <person name="Hua A."/>
            <person name="Humphray S.J."/>
            <person name="Jeong D.H."/>
            <person name="Jing Y."/>
            <person name="Jocker A."/>
            <person name="Kenton S.M."/>
            <person name="Kim D.J."/>
            <person name="Klee K."/>
            <person name="Lai H."/>
            <person name="Lang C."/>
            <person name="Lin S."/>
            <person name="Macmil S.L."/>
            <person name="Magdelenat G."/>
            <person name="Matthews L."/>
            <person name="McCorrison J."/>
            <person name="Monaghan E.L."/>
            <person name="Mun J.H."/>
            <person name="Najar F.Z."/>
            <person name="Nicholson C."/>
            <person name="Noirot C."/>
            <person name="O'Bleness M."/>
            <person name="Paule C.R."/>
            <person name="Poulain J."/>
            <person name="Prion F."/>
            <person name="Qin B."/>
            <person name="Qu C."/>
            <person name="Retzel E.F."/>
            <person name="Riddle C."/>
            <person name="Sallet E."/>
            <person name="Samain S."/>
            <person name="Samson N."/>
            <person name="Sanders I."/>
            <person name="Saurat O."/>
            <person name="Scarpelli C."/>
            <person name="Schiex T."/>
            <person name="Segurens B."/>
            <person name="Severin A.J."/>
            <person name="Sherrier D.J."/>
            <person name="Shi R."/>
            <person name="Sims S."/>
            <person name="Singer S.R."/>
            <person name="Sinharoy S."/>
            <person name="Sterck L."/>
            <person name="Viollet A."/>
            <person name="Wang B.B."/>
            <person name="Wang K."/>
            <person name="Wang M."/>
            <person name="Wang X."/>
            <person name="Warfsmann J."/>
            <person name="Weissenbach J."/>
            <person name="White D.D."/>
            <person name="White J.D."/>
            <person name="Wiley G.B."/>
            <person name="Wincker P."/>
            <person name="Xing Y."/>
            <person name="Yang L."/>
            <person name="Yao Z."/>
            <person name="Ying F."/>
            <person name="Zhai J."/>
            <person name="Zhou L."/>
            <person name="Zuber A."/>
            <person name="Denarie J."/>
            <person name="Dixon R.A."/>
            <person name="May G.D."/>
            <person name="Schwartz D.C."/>
            <person name="Rogers J."/>
            <person name="Quetier F."/>
            <person name="Town C.D."/>
            <person name="Roe B.A."/>
        </authorList>
    </citation>
    <scope>NUCLEOTIDE SEQUENCE [LARGE SCALE GENOMIC DNA]</scope>
    <source>
        <strain evidence="5">A17</strain>
        <strain evidence="6 7">cv. Jemalong A17</strain>
    </source>
</reference>
<evidence type="ECO:0000256" key="2">
    <source>
        <dbReference type="ARBA" id="ARBA00022491"/>
    </source>
</evidence>
<dbReference type="AlphaFoldDB" id="G7I482"/>
<dbReference type="InterPro" id="IPR036600">
    <property type="entry name" value="PAH_sf"/>
</dbReference>